<keyword evidence="2" id="KW-1185">Reference proteome</keyword>
<sequence>MYAQRRPWEPPRLYSWSIVGGAGVGACGVTDDYEVALNEVVDALARIPAGPRGLVHRVALSFIRTAYVYERLIARCRIDPVGDLAWDDLPAPSAWTRLRPMFTDPGQVLGDAIPPEAITTGLLDIQAHKERLERSIASSTRDRR</sequence>
<proteinExistence type="predicted"/>
<accession>A0ABR7LS41</accession>
<protein>
    <submittedName>
        <fullName evidence="1">Uncharacterized protein</fullName>
    </submittedName>
</protein>
<organism evidence="1 2">
    <name type="scientific">Actinomadura alba</name>
    <dbReference type="NCBI Taxonomy" id="406431"/>
    <lineage>
        <taxon>Bacteria</taxon>
        <taxon>Bacillati</taxon>
        <taxon>Actinomycetota</taxon>
        <taxon>Actinomycetes</taxon>
        <taxon>Streptosporangiales</taxon>
        <taxon>Thermomonosporaceae</taxon>
        <taxon>Actinomadura</taxon>
    </lineage>
</organism>
<dbReference type="RefSeq" id="WP_187244671.1">
    <property type="nucleotide sequence ID" value="NZ_BAAAOK010000010.1"/>
</dbReference>
<reference evidence="1 2" key="1">
    <citation type="submission" date="2020-06" db="EMBL/GenBank/DDBJ databases">
        <title>Actinomadura xiongansis sp. nov., isolated from soil of Baiyangdian.</title>
        <authorList>
            <person name="Zhang X."/>
        </authorList>
    </citation>
    <scope>NUCLEOTIDE SEQUENCE [LARGE SCALE GENOMIC DNA]</scope>
    <source>
        <strain evidence="1 2">HBUM206468</strain>
    </source>
</reference>
<evidence type="ECO:0000313" key="2">
    <source>
        <dbReference type="Proteomes" id="UP000805614"/>
    </source>
</evidence>
<dbReference type="Proteomes" id="UP000805614">
    <property type="component" value="Unassembled WGS sequence"/>
</dbReference>
<name>A0ABR7LS41_9ACTN</name>
<comment type="caution">
    <text evidence="1">The sequence shown here is derived from an EMBL/GenBank/DDBJ whole genome shotgun (WGS) entry which is preliminary data.</text>
</comment>
<evidence type="ECO:0000313" key="1">
    <source>
        <dbReference type="EMBL" id="MBC6467657.1"/>
    </source>
</evidence>
<dbReference type="PROSITE" id="PS51257">
    <property type="entry name" value="PROKAR_LIPOPROTEIN"/>
    <property type="match status" value="1"/>
</dbReference>
<gene>
    <name evidence="1" type="ORF">HKK74_19475</name>
</gene>
<dbReference type="EMBL" id="JABVEC010000014">
    <property type="protein sequence ID" value="MBC6467657.1"/>
    <property type="molecule type" value="Genomic_DNA"/>
</dbReference>